<proteinExistence type="predicted"/>
<feature type="transmembrane region" description="Helical" evidence="1">
    <location>
        <begin position="43"/>
        <end position="64"/>
    </location>
</feature>
<feature type="transmembrane region" description="Helical" evidence="1">
    <location>
        <begin position="84"/>
        <end position="103"/>
    </location>
</feature>
<keyword evidence="3" id="KW-1185">Reference proteome</keyword>
<feature type="transmembrane region" description="Helical" evidence="1">
    <location>
        <begin position="124"/>
        <end position="145"/>
    </location>
</feature>
<organism evidence="2 3">
    <name type="scientific">Kribbella sindirgiensis</name>
    <dbReference type="NCBI Taxonomy" id="1124744"/>
    <lineage>
        <taxon>Bacteria</taxon>
        <taxon>Bacillati</taxon>
        <taxon>Actinomycetota</taxon>
        <taxon>Actinomycetes</taxon>
        <taxon>Propionibacteriales</taxon>
        <taxon>Kribbellaceae</taxon>
        <taxon>Kribbella</taxon>
    </lineage>
</organism>
<evidence type="ECO:0000256" key="1">
    <source>
        <dbReference type="SAM" id="Phobius"/>
    </source>
</evidence>
<feature type="transmembrane region" description="Helical" evidence="1">
    <location>
        <begin position="6"/>
        <end position="23"/>
    </location>
</feature>
<keyword evidence="1" id="KW-0472">Membrane</keyword>
<reference evidence="2 3" key="1">
    <citation type="submission" date="2019-02" db="EMBL/GenBank/DDBJ databases">
        <title>Kribbella capetownensis sp. nov. and Kribbella speibonae sp. nov., isolated from soil.</title>
        <authorList>
            <person name="Curtis S.M."/>
            <person name="Norton I."/>
            <person name="Everest G.J."/>
            <person name="Meyers P.R."/>
        </authorList>
    </citation>
    <scope>NUCLEOTIDE SEQUENCE [LARGE SCALE GENOMIC DNA]</scope>
    <source>
        <strain evidence="2 3">DSM 27082</strain>
    </source>
</reference>
<evidence type="ECO:0000313" key="3">
    <source>
        <dbReference type="Proteomes" id="UP000292695"/>
    </source>
</evidence>
<dbReference type="AlphaFoldDB" id="A0A4R0I8H3"/>
<evidence type="ECO:0000313" key="2">
    <source>
        <dbReference type="EMBL" id="TCC29231.1"/>
    </source>
</evidence>
<gene>
    <name evidence="2" type="ORF">E0H50_26785</name>
</gene>
<sequence>MQRDNVALWSFIGLVAFGLAAVLAASRRRGGAWLNPSNADGPLWVPAAPAAVLLALSTPLAIWAGFTTMYDLAYSDPQFDAPAFLLQPIPGLLVAIAAVRCAHTVRKEARDRPSGRTFARSTTILAYAAAVLAVLAALLSFAVMLGQDG</sequence>
<keyword evidence="1" id="KW-0812">Transmembrane</keyword>
<dbReference type="EMBL" id="SJKA01000010">
    <property type="protein sequence ID" value="TCC29231.1"/>
    <property type="molecule type" value="Genomic_DNA"/>
</dbReference>
<comment type="caution">
    <text evidence="2">The sequence shown here is derived from an EMBL/GenBank/DDBJ whole genome shotgun (WGS) entry which is preliminary data.</text>
</comment>
<dbReference type="Proteomes" id="UP000292695">
    <property type="component" value="Unassembled WGS sequence"/>
</dbReference>
<name>A0A4R0I8H3_9ACTN</name>
<dbReference type="RefSeq" id="WP_131293284.1">
    <property type="nucleotide sequence ID" value="NZ_SJKA01000010.1"/>
</dbReference>
<dbReference type="OrthoDB" id="3829970at2"/>
<protein>
    <submittedName>
        <fullName evidence="2">Uncharacterized protein</fullName>
    </submittedName>
</protein>
<keyword evidence="1" id="KW-1133">Transmembrane helix</keyword>
<accession>A0A4R0I8H3</accession>